<gene>
    <name evidence="2" type="primary">prpR</name>
    <name evidence="2" type="ORF">ALP8811_01902</name>
</gene>
<dbReference type="SMART" id="SM00530">
    <property type="entry name" value="HTH_XRE"/>
    <property type="match status" value="1"/>
</dbReference>
<organism evidence="2 3">
    <name type="scientific">Aliiroseovarius pelagivivens</name>
    <dbReference type="NCBI Taxonomy" id="1639690"/>
    <lineage>
        <taxon>Bacteria</taxon>
        <taxon>Pseudomonadati</taxon>
        <taxon>Pseudomonadota</taxon>
        <taxon>Alphaproteobacteria</taxon>
        <taxon>Rhodobacterales</taxon>
        <taxon>Paracoccaceae</taxon>
        <taxon>Aliiroseovarius</taxon>
    </lineage>
</organism>
<dbReference type="InterPro" id="IPR010982">
    <property type="entry name" value="Lambda_DNA-bd_dom_sf"/>
</dbReference>
<dbReference type="AlphaFoldDB" id="A0A2R8ALG2"/>
<dbReference type="Pfam" id="PF01381">
    <property type="entry name" value="HTH_3"/>
    <property type="match status" value="1"/>
</dbReference>
<dbReference type="PROSITE" id="PS50943">
    <property type="entry name" value="HTH_CROC1"/>
    <property type="match status" value="1"/>
</dbReference>
<keyword evidence="3" id="KW-1185">Reference proteome</keyword>
<dbReference type="GO" id="GO:0003677">
    <property type="term" value="F:DNA binding"/>
    <property type="evidence" value="ECO:0007669"/>
    <property type="project" value="InterPro"/>
</dbReference>
<dbReference type="SUPFAM" id="SSF47413">
    <property type="entry name" value="lambda repressor-like DNA-binding domains"/>
    <property type="match status" value="1"/>
</dbReference>
<dbReference type="CDD" id="cd00093">
    <property type="entry name" value="HTH_XRE"/>
    <property type="match status" value="1"/>
</dbReference>
<dbReference type="OrthoDB" id="7790108at2"/>
<evidence type="ECO:0000313" key="3">
    <source>
        <dbReference type="Proteomes" id="UP000244911"/>
    </source>
</evidence>
<dbReference type="Gene3D" id="1.10.260.40">
    <property type="entry name" value="lambda repressor-like DNA-binding domains"/>
    <property type="match status" value="1"/>
</dbReference>
<evidence type="ECO:0000313" key="2">
    <source>
        <dbReference type="EMBL" id="SPF76885.1"/>
    </source>
</evidence>
<accession>A0A2R8ALG2</accession>
<reference evidence="2 3" key="1">
    <citation type="submission" date="2018-03" db="EMBL/GenBank/DDBJ databases">
        <authorList>
            <person name="Keele B.F."/>
        </authorList>
    </citation>
    <scope>NUCLEOTIDE SEQUENCE [LARGE SCALE GENOMIC DNA]</scope>
    <source>
        <strain evidence="2 3">CECT 8811</strain>
    </source>
</reference>
<dbReference type="InterPro" id="IPR018653">
    <property type="entry name" value="ScfR_C"/>
</dbReference>
<dbReference type="InterPro" id="IPR001387">
    <property type="entry name" value="Cro/C1-type_HTH"/>
</dbReference>
<sequence length="446" mass="48506">MPHSRLTGSRIRERRLVQGLKQSALARDVGISAAYLNLIEHNRRRVGDSLLDAIAKALKIDPAVLAEGAEAALLGALSEADKRLPQAQAELDRSEDFAGRFPGWASLVMAQNQRIQELEQMVEALSDRLTHDPELAASLHEVISAVTAIRSTAAILSGGGEVDQEWQDRFLRNMRDEGMRLSTAAQGLVEFLDAGSSEEVVPIGPAEELATFLDVHDHFFPDLENPAIWKGSSRDQAIATVIAQSAALTSREAQDMARQFLSQYVEDAEAMPMQEFQAAREALGWDPAALARKFRQSLPPVMRRIAFLPPTSGGTVAGLISCDGAGALVLRKAVQGFALPRFGAACPYWPLFQALAQPEKPMRAVVRQPGGARRRHVCQAVCVQRDALSFDHPPAHEAYMLIRELDDTLDGEALSHATPIEVGSTCRVCPRTDCAARREATILSAG</sequence>
<name>A0A2R8ALG2_9RHOB</name>
<dbReference type="Pfam" id="PF09856">
    <property type="entry name" value="ScfRs"/>
    <property type="match status" value="1"/>
</dbReference>
<dbReference type="Proteomes" id="UP000244911">
    <property type="component" value="Unassembled WGS sequence"/>
</dbReference>
<dbReference type="RefSeq" id="WP_108856855.1">
    <property type="nucleotide sequence ID" value="NZ_OMOI01000001.1"/>
</dbReference>
<protein>
    <submittedName>
        <fullName evidence="2">HTH-type transcriptional regulator PrpR</fullName>
    </submittedName>
</protein>
<feature type="domain" description="HTH cro/C1-type" evidence="1">
    <location>
        <begin position="11"/>
        <end position="65"/>
    </location>
</feature>
<proteinExistence type="predicted"/>
<evidence type="ECO:0000259" key="1">
    <source>
        <dbReference type="PROSITE" id="PS50943"/>
    </source>
</evidence>
<dbReference type="EMBL" id="OMOI01000001">
    <property type="protein sequence ID" value="SPF76885.1"/>
    <property type="molecule type" value="Genomic_DNA"/>
</dbReference>